<dbReference type="InterPro" id="IPR017850">
    <property type="entry name" value="Alkaline_phosphatase_core_sf"/>
</dbReference>
<comment type="cofactor">
    <cofactor evidence="2">
        <name>Zn(2+)</name>
        <dbReference type="ChEBI" id="CHEBI:29105"/>
    </cofactor>
    <text evidence="2">Binds 2 Zn(2+) ions.</text>
</comment>
<dbReference type="GO" id="GO:0004035">
    <property type="term" value="F:alkaline phosphatase activity"/>
    <property type="evidence" value="ECO:0007669"/>
    <property type="project" value="TreeGrafter"/>
</dbReference>
<dbReference type="SMART" id="SM00098">
    <property type="entry name" value="alkPPc"/>
    <property type="match status" value="1"/>
</dbReference>
<feature type="binding site" evidence="2">
    <location>
        <position position="381"/>
    </location>
    <ligand>
        <name>Zn(2+)</name>
        <dbReference type="ChEBI" id="CHEBI:29105"/>
        <label>2</label>
    </ligand>
</feature>
<evidence type="ECO:0000256" key="2">
    <source>
        <dbReference type="PIRSR" id="PIRSR601952-2"/>
    </source>
</evidence>
<proteinExistence type="inferred from homology"/>
<dbReference type="Proteomes" id="UP000477488">
    <property type="component" value="Unassembled WGS sequence"/>
</dbReference>
<comment type="cofactor">
    <cofactor evidence="2">
        <name>Mg(2+)</name>
        <dbReference type="ChEBI" id="CHEBI:18420"/>
    </cofactor>
    <text evidence="2">Binds 1 Mg(2+) ion.</text>
</comment>
<reference evidence="5 6" key="1">
    <citation type="submission" date="2019-09" db="EMBL/GenBank/DDBJ databases">
        <title>In-depth cultivation of the pig gut microbiome towards novel bacterial diversity and tailored functional studies.</title>
        <authorList>
            <person name="Wylensek D."/>
            <person name="Hitch T.C.A."/>
            <person name="Clavel T."/>
        </authorList>
    </citation>
    <scope>NUCLEOTIDE SEQUENCE [LARGE SCALE GENOMIC DNA]</scope>
    <source>
        <strain evidence="5 6">PG-178-WT-4</strain>
    </source>
</reference>
<keyword evidence="6" id="KW-1185">Reference proteome</keyword>
<protein>
    <submittedName>
        <fullName evidence="5">Alkaline phosphatase</fullName>
    </submittedName>
</protein>
<gene>
    <name evidence="5" type="ORF">FYJ44_01470</name>
</gene>
<feature type="binding site" evidence="2">
    <location>
        <position position="385"/>
    </location>
    <ligand>
        <name>Zn(2+)</name>
        <dbReference type="ChEBI" id="CHEBI:29105"/>
        <label>2</label>
    </ligand>
</feature>
<dbReference type="CDD" id="cd16012">
    <property type="entry name" value="ALP"/>
    <property type="match status" value="1"/>
</dbReference>
<keyword evidence="2" id="KW-0479">Metal-binding</keyword>
<feature type="binding site" evidence="2">
    <location>
        <position position="240"/>
    </location>
    <ligand>
        <name>Mg(2+)</name>
        <dbReference type="ChEBI" id="CHEBI:18420"/>
    </ligand>
</feature>
<dbReference type="RefSeq" id="WP_288956730.1">
    <property type="nucleotide sequence ID" value="NZ_JAXELC010000033.1"/>
</dbReference>
<evidence type="ECO:0000256" key="4">
    <source>
        <dbReference type="SAM" id="SignalP"/>
    </source>
</evidence>
<organism evidence="5 6">
    <name type="scientific">Desulfovibrio porci</name>
    <dbReference type="NCBI Taxonomy" id="2605782"/>
    <lineage>
        <taxon>Bacteria</taxon>
        <taxon>Pseudomonadati</taxon>
        <taxon>Thermodesulfobacteriota</taxon>
        <taxon>Desulfovibrionia</taxon>
        <taxon>Desulfovibrionales</taxon>
        <taxon>Desulfovibrionaceae</taxon>
        <taxon>Desulfovibrio</taxon>
    </lineage>
</organism>
<feature type="signal peptide" evidence="4">
    <location>
        <begin position="1"/>
        <end position="21"/>
    </location>
</feature>
<evidence type="ECO:0000256" key="3">
    <source>
        <dbReference type="RuleBase" id="RU003946"/>
    </source>
</evidence>
<dbReference type="AlphaFoldDB" id="A0A6L5XHS8"/>
<dbReference type="Pfam" id="PF00245">
    <property type="entry name" value="Alk_phosphatase"/>
    <property type="match status" value="1"/>
</dbReference>
<feature type="binding site" evidence="2">
    <location>
        <position position="423"/>
    </location>
    <ligand>
        <name>Zn(2+)</name>
        <dbReference type="ChEBI" id="CHEBI:29105"/>
        <label>2</label>
    </ligand>
</feature>
<dbReference type="PRINTS" id="PR00113">
    <property type="entry name" value="ALKPHPHTASE"/>
</dbReference>
<dbReference type="GO" id="GO:0046872">
    <property type="term" value="F:metal ion binding"/>
    <property type="evidence" value="ECO:0007669"/>
    <property type="project" value="UniProtKB-KW"/>
</dbReference>
<dbReference type="SUPFAM" id="SSF53649">
    <property type="entry name" value="Alkaline phosphatase-like"/>
    <property type="match status" value="1"/>
</dbReference>
<sequence length="575" mass="61980">MNKVLPVLLAAALCLPAAPQAATVYPLNNAEILSGGLFDIKVEFDSRLPDADSARLTINGKDAGEVLGKKPQFVTDEDGKGSALLIRDARLPAGTYTVEAKGGNESQNVTWTVYATGKPQAKNVILLIADGLSVGHRTAARLLSKGMTEGKYNGRLAMDDMPHLAFVGTGSVDSIAADSANTMSAYTTGHKSSVNAIGVYADRTPDPFDDPKQETLGEILRRTGKKSLGVVSDAEVEDATPAAVVAHTRKRAEKAAIVEMFHKVKPDVLLGGGAAYFLPKSVPGSKRKDDIDYIRKFKDDGYVLATSNKELQALPKDANRVLGLFHPGNMDGALDRKFLKKGTVSKFPDQPDLTDMARTALGVLSRNPEGFVLVLEAGLVDKYSHPLDWERSVYDTIMFDKVVAMAREFCATHPDTLLVVTGDHTHSISVAGTVDDRLPGTEMREKVGTYGKAGYPLYEDKDGDGYPDSVNPPKRLAVFFGATPDYYETFAPKLDNPFVPAVKDENGRYVANAAYKDAPGAEFRPGVLPRDEAQGVHTVDDLLLHAQGPTAENFHGYLENTEVFKLMAKALGLGR</sequence>
<feature type="binding site" evidence="2">
    <location>
        <position position="424"/>
    </location>
    <ligand>
        <name>Zn(2+)</name>
        <dbReference type="ChEBI" id="CHEBI:29105"/>
        <label>2</label>
    </ligand>
</feature>
<dbReference type="PANTHER" id="PTHR11596:SF72">
    <property type="entry name" value="ALKALINE PHOSPHATASE"/>
    <property type="match status" value="1"/>
</dbReference>
<feature type="binding site" evidence="2">
    <location>
        <position position="238"/>
    </location>
    <ligand>
        <name>Mg(2+)</name>
        <dbReference type="ChEBI" id="CHEBI:18420"/>
    </ligand>
</feature>
<keyword evidence="4" id="KW-0732">Signal</keyword>
<keyword evidence="2" id="KW-0460">Magnesium</keyword>
<feature type="binding site" evidence="2">
    <location>
        <position position="130"/>
    </location>
    <ligand>
        <name>Mg(2+)</name>
        <dbReference type="ChEBI" id="CHEBI:18420"/>
    </ligand>
</feature>
<dbReference type="EMBL" id="VUMH01000001">
    <property type="protein sequence ID" value="MSS26734.1"/>
    <property type="molecule type" value="Genomic_DNA"/>
</dbReference>
<dbReference type="PANTHER" id="PTHR11596">
    <property type="entry name" value="ALKALINE PHOSPHATASE"/>
    <property type="match status" value="1"/>
</dbReference>
<dbReference type="InterPro" id="IPR001952">
    <property type="entry name" value="Alkaline_phosphatase"/>
</dbReference>
<evidence type="ECO:0000313" key="5">
    <source>
        <dbReference type="EMBL" id="MSS26734.1"/>
    </source>
</evidence>
<feature type="binding site" evidence="2">
    <location>
        <position position="376"/>
    </location>
    <ligand>
        <name>Mg(2+)</name>
        <dbReference type="ChEBI" id="CHEBI:18420"/>
    </ligand>
</feature>
<feature type="binding site" evidence="2">
    <location>
        <position position="537"/>
    </location>
    <ligand>
        <name>Zn(2+)</name>
        <dbReference type="ChEBI" id="CHEBI:29105"/>
        <label>2</label>
    </ligand>
</feature>
<name>A0A6L5XHS8_9BACT</name>
<dbReference type="Gene3D" id="3.40.720.10">
    <property type="entry name" value="Alkaline Phosphatase, subunit A"/>
    <property type="match status" value="1"/>
</dbReference>
<keyword evidence="2" id="KW-0862">Zinc</keyword>
<evidence type="ECO:0000313" key="6">
    <source>
        <dbReference type="Proteomes" id="UP000477488"/>
    </source>
</evidence>
<evidence type="ECO:0000256" key="1">
    <source>
        <dbReference type="PIRSR" id="PIRSR601952-1"/>
    </source>
</evidence>
<feature type="active site" description="Phosphoserine intermediate" evidence="1">
    <location>
        <position position="179"/>
    </location>
</feature>
<feature type="chain" id="PRO_5026826998" evidence="4">
    <location>
        <begin position="22"/>
        <end position="575"/>
    </location>
</feature>
<comment type="caution">
    <text evidence="5">The sequence shown here is derived from an EMBL/GenBank/DDBJ whole genome shotgun (WGS) entry which is preliminary data.</text>
</comment>
<accession>A0A6L5XHS8</accession>
<feature type="binding site" evidence="2">
    <location>
        <position position="130"/>
    </location>
    <ligand>
        <name>Zn(2+)</name>
        <dbReference type="ChEBI" id="CHEBI:29105"/>
        <label>2</label>
    </ligand>
</feature>
<comment type="similarity">
    <text evidence="3">Belongs to the alkaline phosphatase family.</text>
</comment>